<accession>E6U966</accession>
<dbReference type="Proteomes" id="UP000001551">
    <property type="component" value="Chromosome"/>
</dbReference>
<evidence type="ECO:0000259" key="5">
    <source>
        <dbReference type="Pfam" id="PF00149"/>
    </source>
</evidence>
<dbReference type="RefSeq" id="WP_013485578.1">
    <property type="nucleotide sequence ID" value="NC_014828.1"/>
</dbReference>
<feature type="domain" description="Calcineurin-like phosphoesterase" evidence="5">
    <location>
        <begin position="1113"/>
        <end position="1303"/>
    </location>
</feature>
<dbReference type="Gene3D" id="2.60.40.380">
    <property type="entry name" value="Purple acid phosphatase-like, N-terminal"/>
    <property type="match status" value="1"/>
</dbReference>
<keyword evidence="9" id="KW-1185">Reference proteome</keyword>
<dbReference type="InterPro" id="IPR018711">
    <property type="entry name" value="NAGPA"/>
</dbReference>
<dbReference type="Pfam" id="PF09992">
    <property type="entry name" value="NAGPA"/>
    <property type="match status" value="1"/>
</dbReference>
<proteinExistence type="predicted"/>
<keyword evidence="1 4" id="KW-0732">Signal</keyword>
<dbReference type="Gene3D" id="3.60.21.10">
    <property type="match status" value="1"/>
</dbReference>
<dbReference type="Pfam" id="PF00149">
    <property type="entry name" value="Metallophos"/>
    <property type="match status" value="1"/>
</dbReference>
<name>E6U966_ETHHY</name>
<dbReference type="SUPFAM" id="SSF56300">
    <property type="entry name" value="Metallo-dependent phosphatases"/>
    <property type="match status" value="1"/>
</dbReference>
<evidence type="ECO:0000259" key="6">
    <source>
        <dbReference type="Pfam" id="PF09992"/>
    </source>
</evidence>
<dbReference type="Pfam" id="PF16656">
    <property type="entry name" value="Pur_ac_phosph_N"/>
    <property type="match status" value="1"/>
</dbReference>
<dbReference type="KEGG" id="eha:Ethha_1695"/>
<feature type="domain" description="Purple acid phosphatase N-terminal" evidence="7">
    <location>
        <begin position="1010"/>
        <end position="1104"/>
    </location>
</feature>
<dbReference type="eggNOG" id="COG3540">
    <property type="taxonomic scope" value="Bacteria"/>
</dbReference>
<evidence type="ECO:0000313" key="8">
    <source>
        <dbReference type="EMBL" id="ADU27225.1"/>
    </source>
</evidence>
<feature type="transmembrane region" description="Helical" evidence="3">
    <location>
        <begin position="1852"/>
        <end position="1872"/>
    </location>
</feature>
<gene>
    <name evidence="8" type="ordered locus">Ethha_1695</name>
</gene>
<feature type="region of interest" description="Disordered" evidence="2">
    <location>
        <begin position="256"/>
        <end position="280"/>
    </location>
</feature>
<evidence type="ECO:0000313" key="9">
    <source>
        <dbReference type="Proteomes" id="UP000001551"/>
    </source>
</evidence>
<dbReference type="HOGENOM" id="CLU_002166_0_0_9"/>
<feature type="signal peptide" evidence="4">
    <location>
        <begin position="1"/>
        <end position="31"/>
    </location>
</feature>
<keyword evidence="3" id="KW-0812">Transmembrane</keyword>
<dbReference type="Gene3D" id="1.20.1270.70">
    <property type="entry name" value="Designed single chain three-helix bundle"/>
    <property type="match status" value="1"/>
</dbReference>
<dbReference type="eggNOG" id="COG1409">
    <property type="taxonomic scope" value="Bacteria"/>
</dbReference>
<dbReference type="SUPFAM" id="SSF49363">
    <property type="entry name" value="Purple acid phosphatase, N-terminal domain"/>
    <property type="match status" value="1"/>
</dbReference>
<evidence type="ECO:0000256" key="4">
    <source>
        <dbReference type="SAM" id="SignalP"/>
    </source>
</evidence>
<evidence type="ECO:0000256" key="1">
    <source>
        <dbReference type="ARBA" id="ARBA00022729"/>
    </source>
</evidence>
<evidence type="ECO:0000256" key="3">
    <source>
        <dbReference type="SAM" id="Phobius"/>
    </source>
</evidence>
<dbReference type="InterPro" id="IPR004843">
    <property type="entry name" value="Calcineurin-like_PHP"/>
</dbReference>
<dbReference type="GO" id="GO:0046872">
    <property type="term" value="F:metal ion binding"/>
    <property type="evidence" value="ECO:0007669"/>
    <property type="project" value="InterPro"/>
</dbReference>
<dbReference type="Gene3D" id="1.20.1270.90">
    <property type="entry name" value="AF1782-like"/>
    <property type="match status" value="4"/>
</dbReference>
<dbReference type="Pfam" id="PF07554">
    <property type="entry name" value="FIVAR"/>
    <property type="match status" value="5"/>
</dbReference>
<dbReference type="GO" id="GO:0003993">
    <property type="term" value="F:acid phosphatase activity"/>
    <property type="evidence" value="ECO:0007669"/>
    <property type="project" value="InterPro"/>
</dbReference>
<reference evidence="8 9" key="1">
    <citation type="submission" date="2010-12" db="EMBL/GenBank/DDBJ databases">
        <title>Complete sequence of Ethanoligenens harbinense YUAN-3.</title>
        <authorList>
            <person name="Lucas S."/>
            <person name="Copeland A."/>
            <person name="Lapidus A."/>
            <person name="Cheng J.-F."/>
            <person name="Bruce D."/>
            <person name="Goodwin L."/>
            <person name="Pitluck S."/>
            <person name="Chertkov O."/>
            <person name="Misra M."/>
            <person name="Detter J.C."/>
            <person name="Han C."/>
            <person name="Tapia R."/>
            <person name="Land M."/>
            <person name="Hauser L."/>
            <person name="Jeffries C."/>
            <person name="Kyrpides N."/>
            <person name="Ivanova N."/>
            <person name="Mikhailova N."/>
            <person name="Wang A."/>
            <person name="Mouttaki H."/>
            <person name="He Z."/>
            <person name="Zhou J."/>
            <person name="Hemme C.L."/>
            <person name="Woyke T."/>
        </authorList>
    </citation>
    <scope>NUCLEOTIDE SEQUENCE [LARGE SCALE GENOMIC DNA]</scope>
    <source>
        <strain evidence="9">DSM 18485 / JCM 12961 / CGMCC 1.5033 / YUAN-3</strain>
    </source>
</reference>
<dbReference type="InterPro" id="IPR029052">
    <property type="entry name" value="Metallo-depent_PP-like"/>
</dbReference>
<keyword evidence="3" id="KW-1133">Transmembrane helix</keyword>
<dbReference type="eggNOG" id="COG4632">
    <property type="taxonomic scope" value="Bacteria"/>
</dbReference>
<dbReference type="PANTHER" id="PTHR45867:SF3">
    <property type="entry name" value="ACID PHOSPHATASE TYPE 7"/>
    <property type="match status" value="1"/>
</dbReference>
<dbReference type="EMBL" id="CP002400">
    <property type="protein sequence ID" value="ADU27225.1"/>
    <property type="molecule type" value="Genomic_DNA"/>
</dbReference>
<feature type="domain" description="Phosphodiester glycosidase" evidence="6">
    <location>
        <begin position="118"/>
        <end position="290"/>
    </location>
</feature>
<protein>
    <submittedName>
        <fullName evidence="8">LPXTG-motif cell wall anchor domain protein</fullName>
    </submittedName>
</protein>
<sequence>MKKRTKKKWAAAAVAAGLCIAQLLSSASVYALGAIDIQSSVFKSVIDEAKTTISPGVGQKTFTYVDKGDGNRVACYETDVDLSGKNASLVVGMPNDGTTFAMQSVRDQASAAIKNGKNVVAAVNGDFYNMATGEPNSLIIKDGVELHATNNSGGFFGIKKDGTAVIGDVATYNQIKDDLQEAMSSNTLLVQNGKIVGSSTDLEPRTAVGIRADGSVFFIVIDGRQSPYSEGITLTNLAKLMLDDGAVQAANLDGGGSSTFATKTPGDDSLTVKNSPSDNDERPVANSWFIVSNVQPDHQFASAYITQRDMTYTPGTTVNFTAKGVDKDGYSATLPANGLTWSLTDASYGSIDAATGVFQSNGKTGQVGIQLSYNGTVADTAYIELELPDTFSSPQTSVIVQPGDTNSLGLTATYQGRTVHFSASDVTWTIPNNLGTVNGDNAFVAGSATGSGDVTIAFNHTNLSVTLHVQVGQDPVVVEDCEELTDDATAQSLWTSTPGKRGEKISVGASSYPDSPVRFGNHAARVDFDFTGAQSQTTLIAYAGPKTVTKSASGSPTSIGVWVYGTPETQGMCLWFGLVDGNGKNFGVYMPPEAGEPSIANLGQIYWEGWKYVSCPINTTLHPGPYTQQGGGYAAGIISLHSGMAGGGPMTKGSIYFDNFRFVYGTANDDLTAPVIDSVNVDGKTYNTSSVSITTAIHDVVEANESGINWDRNRIWVDGVEYTNVAGHYSYDKDGTFTLSGYKWADGVHHVHLSIQDNFGNETDKDAYFTVNTGNGTGVSLAPLGASAPLGGTYSLALNADDLSNVTGATATVNIGTGFPVTGVDFAASAAGSTYQYDASTGNVTLNLTNTGAAKGAGTLATIHVSVPAGTAQGTSISYGITGGTATYAAAQGDSFNGTFASTSGTVPVSAGLTVSVGQMVVGANGQISVTTADGKPATGADVSFTPAGGSAEDLGVTDANGNLSNAAPTQQAQKFTLSAQLGAAYSFQTAGQSFNPQKSAAPANLLAGSTQDPTTEKTFTWMTNPLQGNDQAIMQVAKQDDYTKNGDSAFTNYTGTRQLITYSADSSAIKLSSVTATGLTPGTTYAYRVGDGANWSDVRSFTTLTPDDSNLTFNVFGDTQVTDASGLNDYSQFLTDIETAATKSDFAIHVGDFTDDQTIFNEMDITANMLSAHSIFDSIDTIHVMGNHELQGDDGTKSAAILGMPNTNGPACDKAGTYSVDYGNMHIAVLGWTDSVDVMNQKLNWLRQDMKATQKTWKIIALHQPAFNKNPADSATLIYDTLPQVCDELGVDLVFNGHDHSYGRTYPIYNKTPVTTNPTNCNNGTVYIAAGHTGDKTYDIDPVYPNAFVTYQQEANKDDKVYLTCTVNNNKMHIAVKDSENGLTTDDVTLTAHQADKTALQSAITGAQALHDAAVAGNHEGNYPQSAIGALQTALDAANAVNSDVNATPEGVAAAVTALNTATAAFQSAVVTVNRTQLNALAASAAKLDTTKYTPDSWKPFGAALSAAQTLLAGHPSQSEIDDAFTALLTAENGLVFAADKSALQQLVDASKNTDTSDDKPARVQALTDALTAAQKVLDDPDATQADADSAFTTLLQALTNLQEIADRTDLNALIATVQAFDGGKYTKASWQALQTALTAAQAATANLDNDASDIQTAYNNLSAAATALVPIANKASLNNSIALASQILADADSYAPATLSGLSDLVAQAKAVQAQDDATQDAVNSTDSALIGALAKVRVKANKTELTTLVNTASNLTLAQYTAASAEKLRQALTAAEAALADENVTQDAVNTLTANLQSAVNGLVLTATGYATASSAASSASGTTSAASSAASSSGSNAASPKTGAAQAAALPAVAAGLAGVCGIVIVLFRRRKRGNR</sequence>
<evidence type="ECO:0000259" key="7">
    <source>
        <dbReference type="Pfam" id="PF16656"/>
    </source>
</evidence>
<keyword evidence="3" id="KW-0472">Membrane</keyword>
<dbReference type="InterPro" id="IPR015914">
    <property type="entry name" value="PAPs_N"/>
</dbReference>
<organism evidence="8 9">
    <name type="scientific">Ethanoligenens harbinense (strain DSM 18485 / JCM 12961 / CGMCC 1.5033 / YUAN-3)</name>
    <dbReference type="NCBI Taxonomy" id="663278"/>
    <lineage>
        <taxon>Bacteria</taxon>
        <taxon>Bacillati</taxon>
        <taxon>Bacillota</taxon>
        <taxon>Clostridia</taxon>
        <taxon>Eubacteriales</taxon>
        <taxon>Oscillospiraceae</taxon>
        <taxon>Ethanoligenens</taxon>
    </lineage>
</organism>
<dbReference type="PANTHER" id="PTHR45867">
    <property type="entry name" value="PURPLE ACID PHOSPHATASE"/>
    <property type="match status" value="1"/>
</dbReference>
<dbReference type="STRING" id="663278.Ethha_1695"/>
<feature type="chain" id="PRO_5039119298" evidence="4">
    <location>
        <begin position="32"/>
        <end position="1880"/>
    </location>
</feature>
<dbReference type="InterPro" id="IPR008963">
    <property type="entry name" value="Purple_acid_Pase-like_N"/>
</dbReference>
<evidence type="ECO:0000256" key="2">
    <source>
        <dbReference type="SAM" id="MobiDB-lite"/>
    </source>
</evidence>